<sequence length="622" mass="66668">MAQARPLGVSAPAWLPPRRIDAIDFWLRSRLLAGAHALREALRPSARRWRGGTHALADAPVLAQYRTALWSDGRADEFPLVAGKVQNLRVARCAFDAIEVPAGEVLSFWRQLGRPGAWRGFVQGRELRGGCVVPTLAGGLCQLSNALATVAARAGLELVERHGHTARIEQSAGAAGDAVDATVFWNYVDLKVRAKHAWRLEVALTSDELVLRIRARSPLAMPAAPVALRRASEEGAGTAPPSLPVARGCLSCDQTACFRHRSLPAVAQQGRTAVLLDAWTPEFARYLGEHHAGADRMQAVPLRLACWRSRPAAGWHREAVADGGSISSPWWASLRRAVWQRLWARHAGKRQGSLIDGQRWLALAFAARLEPEHTQLVIVQALLPHLQQAGALDGRRVTVLASALPMAEIERRLDAAARRWPEDATLRDFRADPALVRAEAAALARAAVVVTPHAEVATQLAAMAPQAASVRLDWAWPAARAVDAAGDELPLIVFAASALARKGARELAAALKGWPCRLRVLGSPSDDAQLWRGIGSVEHMHWRGDGLDGARVAVLPAYIEHAPRALLRALAAGVPVVASGACGLAGLPGVREVTAGDVEGLRAALRNACGADDDNKNEEGIA</sequence>
<comment type="caution">
    <text evidence="1">The sequence shown here is derived from an EMBL/GenBank/DDBJ whole genome shotgun (WGS) entry which is preliminary data.</text>
</comment>
<evidence type="ECO:0000313" key="1">
    <source>
        <dbReference type="EMBL" id="KIQ25624.1"/>
    </source>
</evidence>
<dbReference type="SUPFAM" id="SSF53756">
    <property type="entry name" value="UDP-Glycosyltransferase/glycogen phosphorylase"/>
    <property type="match status" value="1"/>
</dbReference>
<dbReference type="Proteomes" id="UP000032067">
    <property type="component" value="Unassembled WGS sequence"/>
</dbReference>
<dbReference type="OrthoDB" id="9797191at2"/>
<organism evidence="1 2">
    <name type="scientific">Variovorax paradoxus</name>
    <dbReference type="NCBI Taxonomy" id="34073"/>
    <lineage>
        <taxon>Bacteria</taxon>
        <taxon>Pseudomonadati</taxon>
        <taxon>Pseudomonadota</taxon>
        <taxon>Betaproteobacteria</taxon>
        <taxon>Burkholderiales</taxon>
        <taxon>Comamonadaceae</taxon>
        <taxon>Variovorax</taxon>
    </lineage>
</organism>
<proteinExistence type="predicted"/>
<accession>A0A0D0M4R1</accession>
<protein>
    <submittedName>
        <fullName evidence="1">Vanw family protein</fullName>
    </submittedName>
</protein>
<reference evidence="1 2" key="1">
    <citation type="submission" date="2014-12" db="EMBL/GenBank/DDBJ databases">
        <title>16Stimator: statistical estimation of ribosomal gene copy numbers from draft genome assemblies.</title>
        <authorList>
            <person name="Perisin M.A."/>
            <person name="Vetter M."/>
            <person name="Gilbert J.A."/>
            <person name="Bergelson J."/>
        </authorList>
    </citation>
    <scope>NUCLEOTIDE SEQUENCE [LARGE SCALE GENOMIC DNA]</scope>
    <source>
        <strain evidence="1 2">MEDvA23</strain>
    </source>
</reference>
<dbReference type="InterPro" id="IPR052913">
    <property type="entry name" value="Glycopeptide_resist_protein"/>
</dbReference>
<dbReference type="EMBL" id="JXQQ01000067">
    <property type="protein sequence ID" value="KIQ25624.1"/>
    <property type="molecule type" value="Genomic_DNA"/>
</dbReference>
<dbReference type="PANTHER" id="PTHR35788:SF1">
    <property type="entry name" value="EXPORTED PROTEIN"/>
    <property type="match status" value="1"/>
</dbReference>
<dbReference type="Pfam" id="PF04294">
    <property type="entry name" value="VanW"/>
    <property type="match status" value="1"/>
</dbReference>
<dbReference type="Pfam" id="PF13692">
    <property type="entry name" value="Glyco_trans_1_4"/>
    <property type="match status" value="1"/>
</dbReference>
<dbReference type="InterPro" id="IPR007391">
    <property type="entry name" value="Vancomycin_resist_VanW"/>
</dbReference>
<dbReference type="Gene3D" id="3.40.50.2000">
    <property type="entry name" value="Glycogen Phosphorylase B"/>
    <property type="match status" value="1"/>
</dbReference>
<gene>
    <name evidence="1" type="ORF">RT97_23735</name>
</gene>
<name>A0A0D0M4R1_VARPD</name>
<dbReference type="AlphaFoldDB" id="A0A0D0M4R1"/>
<dbReference type="PANTHER" id="PTHR35788">
    <property type="entry name" value="EXPORTED PROTEIN-RELATED"/>
    <property type="match status" value="1"/>
</dbReference>
<evidence type="ECO:0000313" key="2">
    <source>
        <dbReference type="Proteomes" id="UP000032067"/>
    </source>
</evidence>